<gene>
    <name evidence="12" type="ORF">AAFF_G00197780</name>
</gene>
<evidence type="ECO:0000256" key="1">
    <source>
        <dbReference type="ARBA" id="ARBA00004141"/>
    </source>
</evidence>
<comment type="similarity">
    <text evidence="2">Belongs to the TAPT1 family.</text>
</comment>
<evidence type="ECO:0000256" key="9">
    <source>
        <dbReference type="SAM" id="MobiDB-lite"/>
    </source>
</evidence>
<protein>
    <recommendedName>
        <fullName evidence="11">LIM interaction domain-containing protein</fullName>
    </recommendedName>
</protein>
<evidence type="ECO:0000256" key="5">
    <source>
        <dbReference type="ARBA" id="ARBA00022989"/>
    </source>
</evidence>
<dbReference type="InterPro" id="IPR041363">
    <property type="entry name" value="LID"/>
</dbReference>
<evidence type="ECO:0000256" key="8">
    <source>
        <dbReference type="PROSITE-ProRule" id="PRU01302"/>
    </source>
</evidence>
<evidence type="ECO:0000256" key="3">
    <source>
        <dbReference type="ARBA" id="ARBA00022692"/>
    </source>
</evidence>
<keyword evidence="3 10" id="KW-0812">Transmembrane</keyword>
<feature type="domain" description="LIM interaction" evidence="11">
    <location>
        <begin position="18"/>
        <end position="57"/>
    </location>
</feature>
<dbReference type="GO" id="GO:0005789">
    <property type="term" value="C:endoplasmic reticulum membrane"/>
    <property type="evidence" value="ECO:0007669"/>
    <property type="project" value="TreeGrafter"/>
</dbReference>
<evidence type="ECO:0000256" key="7">
    <source>
        <dbReference type="ARBA" id="ARBA00023188"/>
    </source>
</evidence>
<dbReference type="Gene3D" id="2.10.110.10">
    <property type="entry name" value="Cysteine Rich Protein"/>
    <property type="match status" value="1"/>
</dbReference>
<feature type="transmembrane region" description="Helical" evidence="10">
    <location>
        <begin position="225"/>
        <end position="242"/>
    </location>
</feature>
<feature type="region of interest" description="Disordered" evidence="9">
    <location>
        <begin position="559"/>
        <end position="585"/>
    </location>
</feature>
<accession>A0AAD7W670</accession>
<feature type="region of interest" description="Disordered" evidence="9">
    <location>
        <begin position="900"/>
        <end position="922"/>
    </location>
</feature>
<dbReference type="InterPro" id="IPR008010">
    <property type="entry name" value="Tatp1"/>
</dbReference>
<keyword evidence="5 10" id="KW-1133">Transmembrane helix</keyword>
<feature type="region of interest" description="Disordered" evidence="9">
    <location>
        <begin position="678"/>
        <end position="792"/>
    </location>
</feature>
<dbReference type="GO" id="GO:0036064">
    <property type="term" value="C:ciliary basal body"/>
    <property type="evidence" value="ECO:0007669"/>
    <property type="project" value="TreeGrafter"/>
</dbReference>
<dbReference type="GO" id="GO:0051216">
    <property type="term" value="P:cartilage development"/>
    <property type="evidence" value="ECO:0007669"/>
    <property type="project" value="UniProtKB-KW"/>
</dbReference>
<name>A0AAD7W670_9TELE</name>
<evidence type="ECO:0000256" key="4">
    <source>
        <dbReference type="ARBA" id="ARBA00022855"/>
    </source>
</evidence>
<evidence type="ECO:0000256" key="2">
    <source>
        <dbReference type="ARBA" id="ARBA00008803"/>
    </source>
</evidence>
<feature type="compositionally biased region" description="Basic and acidic residues" evidence="9">
    <location>
        <begin position="136"/>
        <end position="152"/>
    </location>
</feature>
<organism evidence="12 13">
    <name type="scientific">Aldrovandia affinis</name>
    <dbReference type="NCBI Taxonomy" id="143900"/>
    <lineage>
        <taxon>Eukaryota</taxon>
        <taxon>Metazoa</taxon>
        <taxon>Chordata</taxon>
        <taxon>Craniata</taxon>
        <taxon>Vertebrata</taxon>
        <taxon>Euteleostomi</taxon>
        <taxon>Actinopterygii</taxon>
        <taxon>Neopterygii</taxon>
        <taxon>Teleostei</taxon>
        <taxon>Notacanthiformes</taxon>
        <taxon>Halosauridae</taxon>
        <taxon>Aldrovandia</taxon>
    </lineage>
</organism>
<dbReference type="Pfam" id="PF17916">
    <property type="entry name" value="LID"/>
    <property type="match status" value="1"/>
</dbReference>
<dbReference type="PANTHER" id="PTHR13317">
    <property type="entry name" value="TRANSMEMBRANE ANTERIOR POSTERIOR TRANSFORMATION PROTEIN 1 HOMOLOG"/>
    <property type="match status" value="1"/>
</dbReference>
<dbReference type="EMBL" id="JAINUG010000263">
    <property type="protein sequence ID" value="KAJ8384868.1"/>
    <property type="molecule type" value="Genomic_DNA"/>
</dbReference>
<dbReference type="PROSITE" id="PS51957">
    <property type="entry name" value="LID"/>
    <property type="match status" value="1"/>
</dbReference>
<feature type="compositionally biased region" description="Basic and acidic residues" evidence="9">
    <location>
        <begin position="575"/>
        <end position="585"/>
    </location>
</feature>
<comment type="similarity">
    <text evidence="8">Belongs to the LDB family.</text>
</comment>
<evidence type="ECO:0000256" key="6">
    <source>
        <dbReference type="ARBA" id="ARBA00023136"/>
    </source>
</evidence>
<comment type="caution">
    <text evidence="12">The sequence shown here is derived from an EMBL/GenBank/DDBJ whole genome shotgun (WGS) entry which is preliminary data.</text>
</comment>
<feature type="region of interest" description="Disordered" evidence="9">
    <location>
        <begin position="126"/>
        <end position="155"/>
    </location>
</feature>
<dbReference type="AlphaFoldDB" id="A0AAD7W670"/>
<feature type="compositionally biased region" description="Polar residues" evidence="9">
    <location>
        <begin position="740"/>
        <end position="751"/>
    </location>
</feature>
<dbReference type="Pfam" id="PF05346">
    <property type="entry name" value="DUF747"/>
    <property type="match status" value="2"/>
</dbReference>
<proteinExistence type="inferred from homology"/>
<keyword evidence="7" id="KW-0891">Chondrogenesis</keyword>
<evidence type="ECO:0000259" key="11">
    <source>
        <dbReference type="PROSITE" id="PS51957"/>
    </source>
</evidence>
<dbReference type="GO" id="GO:0045724">
    <property type="term" value="P:positive regulation of cilium assembly"/>
    <property type="evidence" value="ECO:0007669"/>
    <property type="project" value="TreeGrafter"/>
</dbReference>
<dbReference type="GO" id="GO:0030274">
    <property type="term" value="F:LIM domain binding"/>
    <property type="evidence" value="ECO:0007669"/>
    <property type="project" value="UniProtKB-UniRule"/>
</dbReference>
<feature type="compositionally biased region" description="Low complexity" evidence="9">
    <location>
        <begin position="706"/>
        <end position="728"/>
    </location>
</feature>
<evidence type="ECO:0000256" key="10">
    <source>
        <dbReference type="SAM" id="Phobius"/>
    </source>
</evidence>
<feature type="compositionally biased region" description="Polar residues" evidence="9">
    <location>
        <begin position="61"/>
        <end position="81"/>
    </location>
</feature>
<reference evidence="12" key="1">
    <citation type="journal article" date="2023" name="Science">
        <title>Genome structures resolve the early diversification of teleost fishes.</title>
        <authorList>
            <person name="Parey E."/>
            <person name="Louis A."/>
            <person name="Montfort J."/>
            <person name="Bouchez O."/>
            <person name="Roques C."/>
            <person name="Iampietro C."/>
            <person name="Lluch J."/>
            <person name="Castinel A."/>
            <person name="Donnadieu C."/>
            <person name="Desvignes T."/>
            <person name="Floi Bucao C."/>
            <person name="Jouanno E."/>
            <person name="Wen M."/>
            <person name="Mejri S."/>
            <person name="Dirks R."/>
            <person name="Jansen H."/>
            <person name="Henkel C."/>
            <person name="Chen W.J."/>
            <person name="Zahm M."/>
            <person name="Cabau C."/>
            <person name="Klopp C."/>
            <person name="Thompson A.W."/>
            <person name="Robinson-Rechavi M."/>
            <person name="Braasch I."/>
            <person name="Lecointre G."/>
            <person name="Bobe J."/>
            <person name="Postlethwait J.H."/>
            <person name="Berthelot C."/>
            <person name="Roest Crollius H."/>
            <person name="Guiguen Y."/>
        </authorList>
    </citation>
    <scope>NUCLEOTIDE SEQUENCE</scope>
    <source>
        <strain evidence="12">NC1722</strain>
    </source>
</reference>
<dbReference type="Proteomes" id="UP001221898">
    <property type="component" value="Unassembled WGS sequence"/>
</dbReference>
<evidence type="ECO:0000313" key="13">
    <source>
        <dbReference type="Proteomes" id="UP001221898"/>
    </source>
</evidence>
<keyword evidence="4" id="KW-0892">Osteogenesis</keyword>
<keyword evidence="6 10" id="KW-0472">Membrane</keyword>
<dbReference type="GO" id="GO:0001503">
    <property type="term" value="P:ossification"/>
    <property type="evidence" value="ECO:0007669"/>
    <property type="project" value="UniProtKB-KW"/>
</dbReference>
<feature type="compositionally biased region" description="Basic and acidic residues" evidence="9">
    <location>
        <begin position="900"/>
        <end position="917"/>
    </location>
</feature>
<dbReference type="PANTHER" id="PTHR13317:SF4">
    <property type="entry name" value="TRANSMEMBRANE ANTERIOR POSTERIOR TRANSFORMATION PROTEIN 1 HOMOLOG"/>
    <property type="match status" value="1"/>
</dbReference>
<feature type="compositionally biased region" description="Basic and acidic residues" evidence="9">
    <location>
        <begin position="781"/>
        <end position="792"/>
    </location>
</feature>
<feature type="region of interest" description="Disordered" evidence="9">
    <location>
        <begin position="50"/>
        <end position="86"/>
    </location>
</feature>
<sequence length="950" mass="105957">MVTCALYNQRSISGPPGDVMVVGEPTLMGGEFGDEDERLITRLENTQYDATNGIDDEDDFNNSPALGNNSSWGSKPPGSQDTKAESTVHGYLKDASLHVLSCTDYHLLVSAVGLLAKMADSVAAGLGEEKETETEDKEREKLTGKSKTKSEKNSSTSEVTETLGFYERNAGKNDKQRSLSDLSLVRFISTELTRGYFLEHNEAKYTERRERVYTCLRIPRELEKLMIFGFFLCLDAFLYVFTLLPLRVLLALVRLLTLPCCGLSGSRLLQPAQVCDLLKGFIMIICYSMMHYVDYSMMYHLIRGQSVIKLYIIYNMLEVADRLFSSFGQDILDALYWTATEPKEKKRAHIGVIPHFLMAFVEIKGSVFKKFEKNNLFQMSNSDHLWVLFPDVCMVIASEIAVDIVKHAFITKFNDITAEVYSEYRASLAFDLVSSRQKNGKKHLSLEQRKEVWNKEQAQLAQSGVYAAWSMVTNPGNKNPRGTEELKSAQNELYRTKAELETSEERHLVVLEELLDEHQNSLSKIGNMALELENTKASLGDEVRRVEAHRLELRRAAEAHASEAEQLRSQVEQESEGRRELETQLEQEQHAEDALWWDYSMEESPLVMAEARWNTRPSPDVLIRVVTSSVKIQGSLSFVCVMLFYLGMITLKVLNSIVLLGKSCLYVKEAKMEEKLFQSPPTAAPGKASSKSTRSKFTAPPGPGGLVSPLLPTTDPSAAASPKPSSLHSPPPGNPADQGISPSITSQPVHQATSPDPSPAPSLPTSSSDQFLTTPDENEDKDISQDGSELKHRTPKKDLLEIDRFTIWTRFETRVSTTPALVVSLSGGGILLSTPGEWGRESRLGSAEKHGKGVSRTWLANFFLLPFRRMFDLEMSSAICLGQDEQLLAKSPEVRWVAGTRKEKAVETEKSKKKSESETGTGTEKFRFIGLSEKKSLMWVGSGLSGARQS</sequence>
<evidence type="ECO:0000313" key="12">
    <source>
        <dbReference type="EMBL" id="KAJ8384868.1"/>
    </source>
</evidence>
<keyword evidence="13" id="KW-1185">Reference proteome</keyword>
<comment type="subcellular location">
    <subcellularLocation>
        <location evidence="1">Membrane</location>
        <topology evidence="1">Multi-pass membrane protein</topology>
    </subcellularLocation>
</comment>